<proteinExistence type="predicted"/>
<dbReference type="InterPro" id="IPR006195">
    <property type="entry name" value="aa-tRNA-synth_II"/>
</dbReference>
<feature type="binding site" evidence="9">
    <location>
        <begin position="288"/>
        <end position="291"/>
    </location>
    <ligand>
        <name>ATP</name>
        <dbReference type="ChEBI" id="CHEBI:30616"/>
    </ligand>
</feature>
<dbReference type="Gene3D" id="1.10.287.40">
    <property type="entry name" value="Serine-tRNA synthetase, tRNA binding domain"/>
    <property type="match status" value="1"/>
</dbReference>
<feature type="binding site" evidence="9">
    <location>
        <begin position="361"/>
        <end position="364"/>
    </location>
    <ligand>
        <name>ATP</name>
        <dbReference type="ChEBI" id="CHEBI:30616"/>
    </ligand>
</feature>
<feature type="binding site" evidence="8">
    <location>
        <position position="394"/>
    </location>
    <ligand>
        <name>L-serine</name>
        <dbReference type="ChEBI" id="CHEBI:33384"/>
    </ligand>
</feature>
<keyword evidence="6" id="KW-0030">Aminoacyl-tRNA synthetase</keyword>
<dbReference type="Pfam" id="PF02403">
    <property type="entry name" value="Seryl_tRNA_N"/>
    <property type="match status" value="1"/>
</dbReference>
<organism evidence="11">
    <name type="scientific">uncultured bacterium</name>
    <name type="common">gcode 4</name>
    <dbReference type="NCBI Taxonomy" id="1234023"/>
    <lineage>
        <taxon>Bacteria</taxon>
        <taxon>environmental samples</taxon>
    </lineage>
</organism>
<dbReference type="Gene3D" id="3.30.930.10">
    <property type="entry name" value="Bira Bifunctional Protein, Domain 2"/>
    <property type="match status" value="1"/>
</dbReference>
<dbReference type="GO" id="GO:0005524">
    <property type="term" value="F:ATP binding"/>
    <property type="evidence" value="ECO:0007669"/>
    <property type="project" value="UniProtKB-KW"/>
</dbReference>
<evidence type="ECO:0000313" key="11">
    <source>
        <dbReference type="EMBL" id="EKD66258.1"/>
    </source>
</evidence>
<name>K2BBV2_9BACT</name>
<dbReference type="EC" id="6.1.1.11" evidence="1 7"/>
<dbReference type="InterPro" id="IPR015866">
    <property type="entry name" value="Ser-tRNA-synth_1_N"/>
</dbReference>
<evidence type="ECO:0000256" key="7">
    <source>
        <dbReference type="NCBIfam" id="TIGR00414"/>
    </source>
</evidence>
<keyword evidence="2" id="KW-0436">Ligase</keyword>
<feature type="binding site" evidence="8">
    <location>
        <position position="241"/>
    </location>
    <ligand>
        <name>L-serine</name>
        <dbReference type="ChEBI" id="CHEBI:33384"/>
    </ligand>
</feature>
<dbReference type="InterPro" id="IPR045864">
    <property type="entry name" value="aa-tRNA-synth_II/BPL/LPL"/>
</dbReference>
<accession>K2BBV2</accession>
<evidence type="ECO:0000256" key="3">
    <source>
        <dbReference type="ARBA" id="ARBA00022741"/>
    </source>
</evidence>
<keyword evidence="4 9" id="KW-0067">ATP-binding</keyword>
<dbReference type="PROSITE" id="PS50862">
    <property type="entry name" value="AA_TRNA_LIGASE_II"/>
    <property type="match status" value="1"/>
</dbReference>
<dbReference type="PANTHER" id="PTHR11778">
    <property type="entry name" value="SERYL-TRNA SYNTHETASE"/>
    <property type="match status" value="1"/>
</dbReference>
<dbReference type="PIRSF" id="PIRSF001529">
    <property type="entry name" value="Ser-tRNA-synth_IIa"/>
    <property type="match status" value="1"/>
</dbReference>
<evidence type="ECO:0000256" key="8">
    <source>
        <dbReference type="PIRSR" id="PIRSR001529-1"/>
    </source>
</evidence>
<dbReference type="GO" id="GO:0004828">
    <property type="term" value="F:serine-tRNA ligase activity"/>
    <property type="evidence" value="ECO:0007669"/>
    <property type="project" value="UniProtKB-UniRule"/>
</dbReference>
<dbReference type="EMBL" id="AMFJ01021642">
    <property type="protein sequence ID" value="EKD66258.1"/>
    <property type="molecule type" value="Genomic_DNA"/>
</dbReference>
<dbReference type="GO" id="GO:0005737">
    <property type="term" value="C:cytoplasm"/>
    <property type="evidence" value="ECO:0007669"/>
    <property type="project" value="UniProtKB-UniRule"/>
</dbReference>
<keyword evidence="5" id="KW-0648">Protein biosynthesis</keyword>
<reference evidence="11" key="1">
    <citation type="journal article" date="2012" name="Science">
        <title>Fermentation, hydrogen, and sulfur metabolism in multiple uncultivated bacterial phyla.</title>
        <authorList>
            <person name="Wrighton K.C."/>
            <person name="Thomas B.C."/>
            <person name="Sharon I."/>
            <person name="Miller C.S."/>
            <person name="Castelle C.J."/>
            <person name="VerBerkmoes N.C."/>
            <person name="Wilkins M.J."/>
            <person name="Hettich R.L."/>
            <person name="Lipton M.S."/>
            <person name="Williams K.H."/>
            <person name="Long P.E."/>
            <person name="Banfield J.F."/>
        </authorList>
    </citation>
    <scope>NUCLEOTIDE SEQUENCE [LARGE SCALE GENOMIC DNA]</scope>
</reference>
<dbReference type="SUPFAM" id="SSF46589">
    <property type="entry name" value="tRNA-binding arm"/>
    <property type="match status" value="1"/>
</dbReference>
<keyword evidence="3" id="KW-0547">Nucleotide-binding</keyword>
<feature type="binding site" evidence="8">
    <location>
        <position position="272"/>
    </location>
    <ligand>
        <name>L-serine</name>
        <dbReference type="ChEBI" id="CHEBI:33384"/>
    </ligand>
</feature>
<evidence type="ECO:0000259" key="10">
    <source>
        <dbReference type="PROSITE" id="PS50862"/>
    </source>
</evidence>
<dbReference type="Pfam" id="PF00587">
    <property type="entry name" value="tRNA-synt_2b"/>
    <property type="match status" value="1"/>
</dbReference>
<dbReference type="GO" id="GO:0006434">
    <property type="term" value="P:seryl-tRNA aminoacylation"/>
    <property type="evidence" value="ECO:0007669"/>
    <property type="project" value="UniProtKB-UniRule"/>
</dbReference>
<gene>
    <name evidence="11" type="ORF">ACD_49C00056G0013</name>
</gene>
<evidence type="ECO:0000256" key="5">
    <source>
        <dbReference type="ARBA" id="ARBA00022917"/>
    </source>
</evidence>
<evidence type="ECO:0000256" key="4">
    <source>
        <dbReference type="ARBA" id="ARBA00022840"/>
    </source>
</evidence>
<dbReference type="InterPro" id="IPR002314">
    <property type="entry name" value="aa-tRNA-synt_IIb"/>
</dbReference>
<dbReference type="SUPFAM" id="SSF55681">
    <property type="entry name" value="Class II aaRS and biotin synthetases"/>
    <property type="match status" value="1"/>
</dbReference>
<dbReference type="InterPro" id="IPR002317">
    <property type="entry name" value="Ser-tRNA-ligase_type_1"/>
</dbReference>
<dbReference type="AlphaFoldDB" id="K2BBV2"/>
<dbReference type="InterPro" id="IPR042103">
    <property type="entry name" value="SerRS_1_N_sf"/>
</dbReference>
<feature type="domain" description="Aminoacyl-transfer RNA synthetases class-II family profile" evidence="10">
    <location>
        <begin position="185"/>
        <end position="421"/>
    </location>
</feature>
<evidence type="ECO:0000256" key="6">
    <source>
        <dbReference type="ARBA" id="ARBA00023146"/>
    </source>
</evidence>
<sequence>MLDIKFIRENSDKVKLAAKQKNISLDLDLLLKIDGQRNDMMRSIDELRSRRNEIASMSKSSKPTPEMISEWKKLKDEISFFEAKLQELDSSFMNLMVKVPTIPSPDTPVAQDESGNIEIEKNWDIRKFDFKPKNHIELAEALDIVDFDRWVKTAGFRWYYLKNEGTLLVMAMMNYAINKMATKWYQPFIPPTLVKWFALFGSGYFKWVDYDGEEDEIYQVATSDKEVDWSKSKEKKFLIGTAEPSLLAYYSGETLKEEDLPIKMSGYSPCYRSEIGSYGKDTKGLYRVHEFMKIEQVVICKADLEESNKLQDEMLNISKELHKDLWLPYRILQICTWDMSAGKYRAFDIEAWMPGMDRYGETWSASNFVDRQSRRLNIKYIDKKWDRKFAYLLNDTALPSVRPLIAILENYQQADGSVIVPEVLRPYMWGISVIKPKK</sequence>
<evidence type="ECO:0000256" key="2">
    <source>
        <dbReference type="ARBA" id="ARBA00022598"/>
    </source>
</evidence>
<comment type="caution">
    <text evidence="11">The sequence shown here is derived from an EMBL/GenBank/DDBJ whole genome shotgun (WGS) entry which is preliminary data.</text>
</comment>
<evidence type="ECO:0000256" key="1">
    <source>
        <dbReference type="ARBA" id="ARBA00012840"/>
    </source>
</evidence>
<feature type="site" description="Important for serine binding" evidence="8">
    <location>
        <position position="396"/>
    </location>
</feature>
<dbReference type="NCBIfam" id="TIGR00414">
    <property type="entry name" value="serS"/>
    <property type="match status" value="1"/>
</dbReference>
<dbReference type="PRINTS" id="PR00981">
    <property type="entry name" value="TRNASYNTHSER"/>
</dbReference>
<evidence type="ECO:0000256" key="9">
    <source>
        <dbReference type="PIRSR" id="PIRSR001529-2"/>
    </source>
</evidence>
<feature type="binding site" evidence="8">
    <location>
        <position position="295"/>
    </location>
    <ligand>
        <name>L-serine</name>
        <dbReference type="ChEBI" id="CHEBI:33384"/>
    </ligand>
</feature>
<protein>
    <recommendedName>
        <fullName evidence="1 7">Serine--tRNA ligase</fullName>
        <ecNumber evidence="1 7">6.1.1.11</ecNumber>
    </recommendedName>
</protein>
<dbReference type="InterPro" id="IPR010978">
    <property type="entry name" value="tRNA-bd_arm"/>
</dbReference>
<feature type="binding site" evidence="9">
    <location>
        <begin position="272"/>
        <end position="274"/>
    </location>
    <ligand>
        <name>ATP</name>
        <dbReference type="ChEBI" id="CHEBI:30616"/>
    </ligand>
</feature>